<dbReference type="EMBL" id="LVLJ01001819">
    <property type="protein sequence ID" value="OAE27826.1"/>
    <property type="molecule type" value="Genomic_DNA"/>
</dbReference>
<accession>A0A176W6S1</accession>
<comment type="caution">
    <text evidence="1">The sequence shown here is derived from an EMBL/GenBank/DDBJ whole genome shotgun (WGS) entry which is preliminary data.</text>
</comment>
<dbReference type="Proteomes" id="UP000077202">
    <property type="component" value="Unassembled WGS sequence"/>
</dbReference>
<sequence>MERSPCGDEDLGTCSTVCTRGGSLILRSHGFFSRLGKIPTSRKNVSMNRRQGGGWGIPPSTRLGYEVDNDMITNLLAAMSTIKVTPTTSRLVVLVVVVAIGAQGGGGILTGDSELSLHRKPEGLLNQEARCALSSRRL</sequence>
<reference evidence="1" key="1">
    <citation type="submission" date="2016-03" db="EMBL/GenBank/DDBJ databases">
        <title>Mechanisms controlling the formation of the plant cell surface in tip-growing cells are functionally conserved among land plants.</title>
        <authorList>
            <person name="Honkanen S."/>
            <person name="Jones V.A."/>
            <person name="Morieri G."/>
            <person name="Champion C."/>
            <person name="Hetherington A.J."/>
            <person name="Kelly S."/>
            <person name="Saint-Marcoux D."/>
            <person name="Proust H."/>
            <person name="Prescott H."/>
            <person name="Dolan L."/>
        </authorList>
    </citation>
    <scope>NUCLEOTIDE SEQUENCE [LARGE SCALE GENOMIC DNA]</scope>
    <source>
        <tissue evidence="1">Whole gametophyte</tissue>
    </source>
</reference>
<evidence type="ECO:0000313" key="1">
    <source>
        <dbReference type="EMBL" id="OAE27826.1"/>
    </source>
</evidence>
<proteinExistence type="predicted"/>
<name>A0A176W6S1_MARPO</name>
<organism evidence="1 2">
    <name type="scientific">Marchantia polymorpha subsp. ruderalis</name>
    <dbReference type="NCBI Taxonomy" id="1480154"/>
    <lineage>
        <taxon>Eukaryota</taxon>
        <taxon>Viridiplantae</taxon>
        <taxon>Streptophyta</taxon>
        <taxon>Embryophyta</taxon>
        <taxon>Marchantiophyta</taxon>
        <taxon>Marchantiopsida</taxon>
        <taxon>Marchantiidae</taxon>
        <taxon>Marchantiales</taxon>
        <taxon>Marchantiaceae</taxon>
        <taxon>Marchantia</taxon>
    </lineage>
</organism>
<protein>
    <submittedName>
        <fullName evidence="1">Uncharacterized protein</fullName>
    </submittedName>
</protein>
<evidence type="ECO:0000313" key="2">
    <source>
        <dbReference type="Proteomes" id="UP000077202"/>
    </source>
</evidence>
<dbReference type="AlphaFoldDB" id="A0A176W6S1"/>
<keyword evidence="2" id="KW-1185">Reference proteome</keyword>
<gene>
    <name evidence="1" type="ORF">AXG93_1881s1170</name>
</gene>